<dbReference type="GO" id="GO:0005737">
    <property type="term" value="C:cytoplasm"/>
    <property type="evidence" value="ECO:0007669"/>
    <property type="project" value="TreeGrafter"/>
</dbReference>
<dbReference type="AlphaFoldDB" id="X1MHW6"/>
<dbReference type="InterPro" id="IPR015421">
    <property type="entry name" value="PyrdxlP-dep_Trfase_major"/>
</dbReference>
<comment type="caution">
    <text evidence="4">The sequence shown here is derived from an EMBL/GenBank/DDBJ whole genome shotgun (WGS) entry which is preliminary data.</text>
</comment>
<gene>
    <name evidence="4" type="ORF">S06H3_30792</name>
</gene>
<dbReference type="Pfam" id="PF00464">
    <property type="entry name" value="SHMT"/>
    <property type="match status" value="1"/>
</dbReference>
<dbReference type="PANTHER" id="PTHR11680">
    <property type="entry name" value="SERINE HYDROXYMETHYLTRANSFERASE"/>
    <property type="match status" value="1"/>
</dbReference>
<dbReference type="PANTHER" id="PTHR11680:SF35">
    <property type="entry name" value="SERINE HYDROXYMETHYLTRANSFERASE 1"/>
    <property type="match status" value="1"/>
</dbReference>
<reference evidence="4" key="1">
    <citation type="journal article" date="2014" name="Front. Microbiol.">
        <title>High frequency of phylogenetically diverse reductive dehalogenase-homologous genes in deep subseafloor sedimentary metagenomes.</title>
        <authorList>
            <person name="Kawai M."/>
            <person name="Futagami T."/>
            <person name="Toyoda A."/>
            <person name="Takaki Y."/>
            <person name="Nishi S."/>
            <person name="Hori S."/>
            <person name="Arai W."/>
            <person name="Tsubouchi T."/>
            <person name="Morono Y."/>
            <person name="Uchiyama I."/>
            <person name="Ito T."/>
            <person name="Fujiyama A."/>
            <person name="Inagaki F."/>
            <person name="Takami H."/>
        </authorList>
    </citation>
    <scope>NUCLEOTIDE SEQUENCE</scope>
    <source>
        <strain evidence="4">Expedition CK06-06</strain>
    </source>
</reference>
<name>X1MHW6_9ZZZZ</name>
<feature type="domain" description="Serine hydroxymethyltransferase-like" evidence="3">
    <location>
        <begin position="19"/>
        <end position="104"/>
    </location>
</feature>
<sequence>MGGTAGAVRGLNVKYIPSDRKRLMIDVEKAEEAIKELKPKLLHFGASVFLFPHPVKELAPVAKDLGATVTYDAAHVSGLIACGYFQDPLNEGAEAMAFSTHKTMF</sequence>
<keyword evidence="2" id="KW-0663">Pyridoxal phosphate</keyword>
<accession>X1MHW6</accession>
<organism evidence="4">
    <name type="scientific">marine sediment metagenome</name>
    <dbReference type="NCBI Taxonomy" id="412755"/>
    <lineage>
        <taxon>unclassified sequences</taxon>
        <taxon>metagenomes</taxon>
        <taxon>ecological metagenomes</taxon>
    </lineage>
</organism>
<dbReference type="InterPro" id="IPR039429">
    <property type="entry name" value="SHMT-like_dom"/>
</dbReference>
<evidence type="ECO:0000256" key="2">
    <source>
        <dbReference type="ARBA" id="ARBA00022898"/>
    </source>
</evidence>
<dbReference type="GO" id="GO:0004372">
    <property type="term" value="F:glycine hydroxymethyltransferase activity"/>
    <property type="evidence" value="ECO:0007669"/>
    <property type="project" value="TreeGrafter"/>
</dbReference>
<dbReference type="GO" id="GO:0019264">
    <property type="term" value="P:glycine biosynthetic process from serine"/>
    <property type="evidence" value="ECO:0007669"/>
    <property type="project" value="TreeGrafter"/>
</dbReference>
<proteinExistence type="predicted"/>
<comment type="cofactor">
    <cofactor evidence="1">
        <name>pyridoxal 5'-phosphate</name>
        <dbReference type="ChEBI" id="CHEBI:597326"/>
    </cofactor>
</comment>
<protein>
    <recommendedName>
        <fullName evidence="3">Serine hydroxymethyltransferase-like domain-containing protein</fullName>
    </recommendedName>
</protein>
<dbReference type="GO" id="GO:0030170">
    <property type="term" value="F:pyridoxal phosphate binding"/>
    <property type="evidence" value="ECO:0007669"/>
    <property type="project" value="TreeGrafter"/>
</dbReference>
<dbReference type="InterPro" id="IPR049943">
    <property type="entry name" value="Ser_HO-MeTrfase-like"/>
</dbReference>
<dbReference type="SUPFAM" id="SSF53383">
    <property type="entry name" value="PLP-dependent transferases"/>
    <property type="match status" value="1"/>
</dbReference>
<evidence type="ECO:0000256" key="1">
    <source>
        <dbReference type="ARBA" id="ARBA00001933"/>
    </source>
</evidence>
<dbReference type="Gene3D" id="3.40.640.10">
    <property type="entry name" value="Type I PLP-dependent aspartate aminotransferase-like (Major domain)"/>
    <property type="match status" value="1"/>
</dbReference>
<evidence type="ECO:0000259" key="3">
    <source>
        <dbReference type="Pfam" id="PF00464"/>
    </source>
</evidence>
<feature type="non-terminal residue" evidence="4">
    <location>
        <position position="105"/>
    </location>
</feature>
<dbReference type="InterPro" id="IPR015424">
    <property type="entry name" value="PyrdxlP-dep_Trfase"/>
</dbReference>
<evidence type="ECO:0000313" key="4">
    <source>
        <dbReference type="EMBL" id="GAI31237.1"/>
    </source>
</evidence>
<dbReference type="EMBL" id="BARV01018165">
    <property type="protein sequence ID" value="GAI31237.1"/>
    <property type="molecule type" value="Genomic_DNA"/>
</dbReference>
<dbReference type="GO" id="GO:0046653">
    <property type="term" value="P:tetrahydrofolate metabolic process"/>
    <property type="evidence" value="ECO:0007669"/>
    <property type="project" value="TreeGrafter"/>
</dbReference>